<dbReference type="GO" id="GO:0001522">
    <property type="term" value="P:pseudouridine synthesis"/>
    <property type="evidence" value="ECO:0007669"/>
    <property type="project" value="InterPro"/>
</dbReference>
<name>A0A7C3QVM5_9BACT</name>
<dbReference type="InterPro" id="IPR006145">
    <property type="entry name" value="PsdUridine_synth_RsuA/RluA"/>
</dbReference>
<dbReference type="NCBIfam" id="TIGR00093">
    <property type="entry name" value="pseudouridine synthase"/>
    <property type="match status" value="1"/>
</dbReference>
<gene>
    <name evidence="6" type="ORF">ENX03_03650</name>
</gene>
<dbReference type="PROSITE" id="PS01149">
    <property type="entry name" value="PSI_RSU"/>
    <property type="match status" value="1"/>
</dbReference>
<dbReference type="EMBL" id="DTMM01000077">
    <property type="protein sequence ID" value="HFT93036.1"/>
    <property type="molecule type" value="Genomic_DNA"/>
</dbReference>
<dbReference type="InterPro" id="IPR020103">
    <property type="entry name" value="PsdUridine_synth_cat_dom_sf"/>
</dbReference>
<dbReference type="Gene3D" id="3.30.70.580">
    <property type="entry name" value="Pseudouridine synthase I, catalytic domain, N-terminal subdomain"/>
    <property type="match status" value="1"/>
</dbReference>
<dbReference type="PANTHER" id="PTHR47683:SF3">
    <property type="entry name" value="RIBOSOMAL LARGE SUBUNIT PSEUDOURIDINE SYNTHASE B"/>
    <property type="match status" value="1"/>
</dbReference>
<dbReference type="InterPro" id="IPR018496">
    <property type="entry name" value="PsdUridine_synth_RsuA/RluB_CS"/>
</dbReference>
<dbReference type="InterPro" id="IPR042092">
    <property type="entry name" value="PsdUridine_s_RsuA/RluB/E/F_cat"/>
</dbReference>
<dbReference type="InterPro" id="IPR020094">
    <property type="entry name" value="TruA/RsuA/RluB/E/F_N"/>
</dbReference>
<dbReference type="GO" id="GO:0140098">
    <property type="term" value="F:catalytic activity, acting on RNA"/>
    <property type="evidence" value="ECO:0007669"/>
    <property type="project" value="UniProtKB-ARBA"/>
</dbReference>
<dbReference type="InterPro" id="IPR050343">
    <property type="entry name" value="RsuA_PseudoU_synthase"/>
</dbReference>
<evidence type="ECO:0000256" key="3">
    <source>
        <dbReference type="ARBA" id="ARBA00023235"/>
    </source>
</evidence>
<dbReference type="InterPro" id="IPR000748">
    <property type="entry name" value="PsdUridine_synth_RsuA/RluB/E/F"/>
</dbReference>
<feature type="domain" description="Pseudouridine synthase RsuA/RluA-like" evidence="5">
    <location>
        <begin position="85"/>
        <end position="225"/>
    </location>
</feature>
<proteinExistence type="inferred from homology"/>
<dbReference type="SUPFAM" id="SSF55120">
    <property type="entry name" value="Pseudouridine synthase"/>
    <property type="match status" value="1"/>
</dbReference>
<evidence type="ECO:0000256" key="4">
    <source>
        <dbReference type="RuleBase" id="RU003887"/>
    </source>
</evidence>
<evidence type="ECO:0000259" key="5">
    <source>
        <dbReference type="Pfam" id="PF00849"/>
    </source>
</evidence>
<evidence type="ECO:0000256" key="1">
    <source>
        <dbReference type="ARBA" id="ARBA00008348"/>
    </source>
</evidence>
<evidence type="ECO:0000256" key="2">
    <source>
        <dbReference type="ARBA" id="ARBA00022884"/>
    </source>
</evidence>
<evidence type="ECO:0000313" key="6">
    <source>
        <dbReference type="EMBL" id="HFT93036.1"/>
    </source>
</evidence>
<keyword evidence="2" id="KW-0694">RNA-binding</keyword>
<dbReference type="Pfam" id="PF00849">
    <property type="entry name" value="PseudoU_synth_2"/>
    <property type="match status" value="1"/>
</dbReference>
<organism evidence="6">
    <name type="scientific">Leptospirillum ferriphilum</name>
    <dbReference type="NCBI Taxonomy" id="178606"/>
    <lineage>
        <taxon>Bacteria</taxon>
        <taxon>Pseudomonadati</taxon>
        <taxon>Nitrospirota</taxon>
        <taxon>Nitrospiria</taxon>
        <taxon>Nitrospirales</taxon>
        <taxon>Nitrospiraceae</taxon>
        <taxon>Leptospirillum</taxon>
    </lineage>
</organism>
<dbReference type="PANTHER" id="PTHR47683">
    <property type="entry name" value="PSEUDOURIDINE SYNTHASE FAMILY PROTEIN-RELATED"/>
    <property type="match status" value="1"/>
</dbReference>
<sequence>MEGSVFLGRDRGKSNPASGHTVDRWISKLGLGTRGMVREWIRDGRLSLKDGVPIGSNEQFIGRRGGREPDFFLDGRPLVPDRPVVLAFNKPRGVLVSRVDPEGRTTVLDALSIPSGLRSGVDISRIMPVGRLDMASAGLILLTNRPSLFAPLLDPKRAVPREYRVQIRPAIRQPDLESGLKKGGWAKALGFAPVDCQVESANRGSTWLRLRLVEGQNREIRRIFAYGGYSVLHLIRIRFGPFAMKDLPPGTLIDITRWFFRDKTFLLDIILDRIRNGDIIELKEEGAGSMSE</sequence>
<dbReference type="AlphaFoldDB" id="A0A7C3QVM5"/>
<reference evidence="6" key="1">
    <citation type="journal article" date="2020" name="mSystems">
        <title>Genome- and Community-Level Interaction Insights into Carbon Utilization and Element Cycling Functions of Hydrothermarchaeota in Hydrothermal Sediment.</title>
        <authorList>
            <person name="Zhou Z."/>
            <person name="Liu Y."/>
            <person name="Xu W."/>
            <person name="Pan J."/>
            <person name="Luo Z.H."/>
            <person name="Li M."/>
        </authorList>
    </citation>
    <scope>NUCLEOTIDE SEQUENCE [LARGE SCALE GENOMIC DNA]</scope>
    <source>
        <strain evidence="6">SpSt-902</strain>
    </source>
</reference>
<keyword evidence="3 4" id="KW-0413">Isomerase</keyword>
<dbReference type="Gene3D" id="3.30.70.1560">
    <property type="entry name" value="Alpha-L RNA-binding motif"/>
    <property type="match status" value="1"/>
</dbReference>
<protein>
    <recommendedName>
        <fullName evidence="4">Pseudouridine synthase</fullName>
        <ecNumber evidence="4">5.4.99.-</ecNumber>
    </recommendedName>
</protein>
<dbReference type="GO" id="GO:0003723">
    <property type="term" value="F:RNA binding"/>
    <property type="evidence" value="ECO:0007669"/>
    <property type="project" value="UniProtKB-KW"/>
</dbReference>
<dbReference type="GO" id="GO:0009982">
    <property type="term" value="F:pseudouridine synthase activity"/>
    <property type="evidence" value="ECO:0007669"/>
    <property type="project" value="InterPro"/>
</dbReference>
<accession>A0A7C3QVM5</accession>
<comment type="similarity">
    <text evidence="1 4">Belongs to the pseudouridine synthase RsuA family.</text>
</comment>
<dbReference type="GO" id="GO:0006364">
    <property type="term" value="P:rRNA processing"/>
    <property type="evidence" value="ECO:0007669"/>
    <property type="project" value="UniProtKB-ARBA"/>
</dbReference>
<comment type="caution">
    <text evidence="6">The sequence shown here is derived from an EMBL/GenBank/DDBJ whole genome shotgun (WGS) entry which is preliminary data.</text>
</comment>
<dbReference type="EC" id="5.4.99.-" evidence="4"/>